<dbReference type="InterPro" id="IPR017853">
    <property type="entry name" value="GH"/>
</dbReference>
<feature type="domain" description="Glycoside hydrolase family 20 catalytic" evidence="5">
    <location>
        <begin position="139"/>
        <end position="284"/>
    </location>
</feature>
<dbReference type="SUPFAM" id="SSF51445">
    <property type="entry name" value="(Trans)glycosidases"/>
    <property type="match status" value="1"/>
</dbReference>
<evidence type="ECO:0000313" key="6">
    <source>
        <dbReference type="EMBL" id="JAS39588.1"/>
    </source>
</evidence>
<evidence type="ECO:0000256" key="1">
    <source>
        <dbReference type="ARBA" id="ARBA00001231"/>
    </source>
</evidence>
<reference evidence="6" key="1">
    <citation type="submission" date="2015-11" db="EMBL/GenBank/DDBJ databases">
        <title>De novo transcriptome assembly of four potential Pierce s Disease insect vectors from Arizona vineyards.</title>
        <authorList>
            <person name="Tassone E.E."/>
        </authorList>
    </citation>
    <scope>NUCLEOTIDE SEQUENCE</scope>
</reference>
<protein>
    <recommendedName>
        <fullName evidence="3">beta-N-acetylhexosaminidase</fullName>
        <ecNumber evidence="3">3.2.1.52</ecNumber>
    </recommendedName>
</protein>
<dbReference type="GO" id="GO:0004563">
    <property type="term" value="F:beta-N-acetylhexosaminidase activity"/>
    <property type="evidence" value="ECO:0007669"/>
    <property type="project" value="UniProtKB-EC"/>
</dbReference>
<dbReference type="EMBL" id="GECZ01030181">
    <property type="protein sequence ID" value="JAS39588.1"/>
    <property type="molecule type" value="Transcribed_RNA"/>
</dbReference>
<accession>A0A1B6ENS6</accession>
<dbReference type="PANTHER" id="PTHR21040">
    <property type="entry name" value="BCDNA.GH04120"/>
    <property type="match status" value="1"/>
</dbReference>
<evidence type="ECO:0000256" key="2">
    <source>
        <dbReference type="ARBA" id="ARBA00006285"/>
    </source>
</evidence>
<proteinExistence type="inferred from homology"/>
<sequence length="560" mass="64178">MLKLRLQKVMLLISFFTVLFVLYQLSFNETTQVNPKELLMKNNIIAMDSDYGRKSPYEMSGELRKTSINNFPLLGQSVTTRSLPPLFTGHKIVHLDLKGAPAKVSYYKDFFPLIRSLGATGLLVEYEDMFPYSNGDIPAANMYSRTDIKSILKTAEENNLEVIPLVQTFGHLEFVLKLKEFENLREVPNYPQVICPSRNGTMPLLRGMIDDIVTMHPASRYIHIGCDEVYNLGECNQCLDKMLKENWTKKQLFFNHIVTVASYIKEKYPNVKPLMWDDEFRKMTLQELIDSNIGSLIEPVVWKYTPTVDVYLPAEIWVKYSSVFGSVWIASAFKGATGPDKFVTDISYHMENHRAWMKLVSTYADRLVFKGIMITGWQRYDHFAVLCELLPVGLPSLAVNLAFMLQHDVESQRVPKLATDMLKCGHGLMHPKMGAHCNFPGSAVYEKANQLASLLDQISEMMDLSEVKGWLNEYNIQTGFSSPAHVEGATSELDRFKMELVYLEQDMRAAMAEMFGPDTIQEWVYTYITPANKRLQALWDAKEQLLAHRNWPRRPLIGEL</sequence>
<dbReference type="AlphaFoldDB" id="A0A1B6ENS6"/>
<dbReference type="InterPro" id="IPR015883">
    <property type="entry name" value="Glyco_hydro_20_cat"/>
</dbReference>
<evidence type="ECO:0000256" key="4">
    <source>
        <dbReference type="ARBA" id="ARBA00022801"/>
    </source>
</evidence>
<keyword evidence="4" id="KW-0378">Hydrolase</keyword>
<comment type="similarity">
    <text evidence="2">Belongs to the glycosyl hydrolase 20 family.</text>
</comment>
<dbReference type="GO" id="GO:0005975">
    <property type="term" value="P:carbohydrate metabolic process"/>
    <property type="evidence" value="ECO:0007669"/>
    <property type="project" value="InterPro"/>
</dbReference>
<dbReference type="PANTHER" id="PTHR21040:SF13">
    <property type="entry name" value="BETA-N-ACETYLHEXOSAMINIDASE"/>
    <property type="match status" value="1"/>
</dbReference>
<gene>
    <name evidence="6" type="ORF">g.4611</name>
</gene>
<name>A0A1B6ENS6_9HEMI</name>
<dbReference type="Pfam" id="PF00728">
    <property type="entry name" value="Glyco_hydro_20"/>
    <property type="match status" value="1"/>
</dbReference>
<evidence type="ECO:0000259" key="5">
    <source>
        <dbReference type="Pfam" id="PF00728"/>
    </source>
</evidence>
<comment type="catalytic activity">
    <reaction evidence="1">
        <text>Hydrolysis of terminal non-reducing N-acetyl-D-hexosamine residues in N-acetyl-beta-D-hexosaminides.</text>
        <dbReference type="EC" id="3.2.1.52"/>
    </reaction>
</comment>
<organism evidence="6">
    <name type="scientific">Cuerna arida</name>
    <dbReference type="NCBI Taxonomy" id="1464854"/>
    <lineage>
        <taxon>Eukaryota</taxon>
        <taxon>Metazoa</taxon>
        <taxon>Ecdysozoa</taxon>
        <taxon>Arthropoda</taxon>
        <taxon>Hexapoda</taxon>
        <taxon>Insecta</taxon>
        <taxon>Pterygota</taxon>
        <taxon>Neoptera</taxon>
        <taxon>Paraneoptera</taxon>
        <taxon>Hemiptera</taxon>
        <taxon>Auchenorrhyncha</taxon>
        <taxon>Membracoidea</taxon>
        <taxon>Cicadellidae</taxon>
        <taxon>Cicadellinae</taxon>
        <taxon>Proconiini</taxon>
        <taxon>Cuerna</taxon>
    </lineage>
</organism>
<dbReference type="Gene3D" id="3.20.20.80">
    <property type="entry name" value="Glycosidases"/>
    <property type="match status" value="1"/>
</dbReference>
<dbReference type="InterPro" id="IPR038901">
    <property type="entry name" value="HEXDC-like"/>
</dbReference>
<evidence type="ECO:0000256" key="3">
    <source>
        <dbReference type="ARBA" id="ARBA00012663"/>
    </source>
</evidence>
<dbReference type="EC" id="3.2.1.52" evidence="3"/>
<dbReference type="CDD" id="cd06565">
    <property type="entry name" value="GH20_GcnA-like"/>
    <property type="match status" value="1"/>
</dbReference>